<name>A0ABY9H3D5_9GAMM</name>
<comment type="catalytic activity">
    <reaction evidence="9">
        <text>orotidine 5'-phosphate + diphosphate = orotate + 5-phospho-alpha-D-ribose 1-diphosphate</text>
        <dbReference type="Rhea" id="RHEA:10380"/>
        <dbReference type="ChEBI" id="CHEBI:30839"/>
        <dbReference type="ChEBI" id="CHEBI:33019"/>
        <dbReference type="ChEBI" id="CHEBI:57538"/>
        <dbReference type="ChEBI" id="CHEBI:58017"/>
        <dbReference type="EC" id="2.4.2.10"/>
    </reaction>
</comment>
<evidence type="ECO:0000313" key="12">
    <source>
        <dbReference type="Proteomes" id="UP001235344"/>
    </source>
</evidence>
<evidence type="ECO:0000256" key="5">
    <source>
        <dbReference type="ARBA" id="ARBA00011971"/>
    </source>
</evidence>
<dbReference type="InterPro" id="IPR000836">
    <property type="entry name" value="PRTase_dom"/>
</dbReference>
<dbReference type="SUPFAM" id="SSF53271">
    <property type="entry name" value="PRTase-like"/>
    <property type="match status" value="1"/>
</dbReference>
<keyword evidence="7 9" id="KW-0808">Transferase</keyword>
<feature type="binding site" evidence="9">
    <location>
        <position position="111"/>
    </location>
    <ligand>
        <name>5-phospho-alpha-D-ribose 1-diphosphate</name>
        <dbReference type="ChEBI" id="CHEBI:58017"/>
        <note>ligand shared between dimeric partners</note>
    </ligand>
</feature>
<evidence type="ECO:0000256" key="8">
    <source>
        <dbReference type="ARBA" id="ARBA00022975"/>
    </source>
</evidence>
<dbReference type="InterPro" id="IPR004467">
    <property type="entry name" value="Or_phspho_trans_dom"/>
</dbReference>
<evidence type="ECO:0000259" key="10">
    <source>
        <dbReference type="Pfam" id="PF00156"/>
    </source>
</evidence>
<organism evidence="11 12">
    <name type="scientific">Halomonas alkalicola</name>
    <dbReference type="NCBI Taxonomy" id="1930622"/>
    <lineage>
        <taxon>Bacteria</taxon>
        <taxon>Pseudomonadati</taxon>
        <taxon>Pseudomonadota</taxon>
        <taxon>Gammaproteobacteria</taxon>
        <taxon>Oceanospirillales</taxon>
        <taxon>Halomonadaceae</taxon>
        <taxon>Halomonas</taxon>
    </lineage>
</organism>
<dbReference type="Gene3D" id="3.40.50.2020">
    <property type="match status" value="1"/>
</dbReference>
<comment type="subunit">
    <text evidence="4 9">Homodimer.</text>
</comment>
<reference evidence="11 12" key="1">
    <citation type="submission" date="2023-08" db="EMBL/GenBank/DDBJ databases">
        <title>Transcriptome Analysis of Halomonas alkalicola CICC 11012s to Identify the Genes Involved in Alkaline Tolerances.</title>
        <authorList>
            <person name="Zhai L."/>
        </authorList>
    </citation>
    <scope>NUCLEOTIDE SEQUENCE [LARGE SCALE GENOMIC DNA]</scope>
    <source>
        <strain evidence="11 12">CICC 11012s</strain>
    </source>
</reference>
<gene>
    <name evidence="9 11" type="primary">pyrE</name>
    <name evidence="11" type="ORF">B6N23_10245</name>
</gene>
<comment type="pathway">
    <text evidence="2 9">Pyrimidine metabolism; UMP biosynthesis via de novo pathway; UMP from orotate: step 1/2.</text>
</comment>
<feature type="binding site" evidence="9">
    <location>
        <position position="107"/>
    </location>
    <ligand>
        <name>5-phospho-alpha-D-ribose 1-diphosphate</name>
        <dbReference type="ChEBI" id="CHEBI:58017"/>
        <note>ligand shared between dimeric partners</note>
    </ligand>
</feature>
<evidence type="ECO:0000256" key="7">
    <source>
        <dbReference type="ARBA" id="ARBA00022679"/>
    </source>
</evidence>
<feature type="binding site" evidence="9">
    <location>
        <position position="113"/>
    </location>
    <ligand>
        <name>5-phospho-alpha-D-ribose 1-diphosphate</name>
        <dbReference type="ChEBI" id="CHEBI:58017"/>
        <note>ligand shared between dimeric partners</note>
    </ligand>
</feature>
<feature type="binding site" evidence="9">
    <location>
        <position position="136"/>
    </location>
    <ligand>
        <name>orotate</name>
        <dbReference type="ChEBI" id="CHEBI:30839"/>
    </ligand>
</feature>
<dbReference type="InterPro" id="IPR029057">
    <property type="entry name" value="PRTase-like"/>
</dbReference>
<accession>A0ABY9H3D5</accession>
<protein>
    <recommendedName>
        <fullName evidence="5 9">Orotate phosphoribosyltransferase</fullName>
        <shortName evidence="9">OPRT</shortName>
        <shortName evidence="9">OPRTase</shortName>
        <ecNumber evidence="5 9">2.4.2.10</ecNumber>
    </recommendedName>
</protein>
<comment type="cofactor">
    <cofactor evidence="9">
        <name>Mg(2+)</name>
        <dbReference type="ChEBI" id="CHEBI:18420"/>
    </cofactor>
</comment>
<dbReference type="RefSeq" id="WP_305498484.1">
    <property type="nucleotide sequence ID" value="NZ_CP131913.1"/>
</dbReference>
<dbReference type="NCBIfam" id="TIGR00336">
    <property type="entry name" value="pyrE"/>
    <property type="match status" value="1"/>
</dbReference>
<feature type="binding site" evidence="9">
    <location>
        <begin position="42"/>
        <end position="43"/>
    </location>
    <ligand>
        <name>orotate</name>
        <dbReference type="ChEBI" id="CHEBI:30839"/>
    </ligand>
</feature>
<sequence>MEHSGTPALQDYQREFIEFAIEQGVLRFGEFTLKSGRVSPYFFNAGLFRTGGALARLGRFYARAIVDRAPAFDVLFGPAYKGIPLAATTAVALADHHDRDLPFAFNRKEAKSHGEGGNIVGAELAGRILIIDDVITAGTAIREVMTLIEAAGAEAAGVIIALDRQERGTGEQSAIQEVEQTYGMPVISIVTLDMVLAYLENHGGALRQYADAIRDYGNRYGIDTLQGPSGRDTQGD</sequence>
<feature type="binding site" description="in other chain" evidence="9">
    <location>
        <begin position="132"/>
        <end position="140"/>
    </location>
    <ligand>
        <name>5-phospho-alpha-D-ribose 1-diphosphate</name>
        <dbReference type="ChEBI" id="CHEBI:58017"/>
        <note>ligand shared between dimeric partners</note>
    </ligand>
</feature>
<evidence type="ECO:0000256" key="9">
    <source>
        <dbReference type="HAMAP-Rule" id="MF_01208"/>
    </source>
</evidence>
<keyword evidence="6 9" id="KW-0328">Glycosyltransferase</keyword>
<feature type="binding site" description="in other chain" evidence="9">
    <location>
        <begin position="80"/>
        <end position="81"/>
    </location>
    <ligand>
        <name>5-phospho-alpha-D-ribose 1-diphosphate</name>
        <dbReference type="ChEBI" id="CHEBI:58017"/>
        <note>ligand shared between dimeric partners</note>
    </ligand>
</feature>
<dbReference type="EC" id="2.4.2.10" evidence="5 9"/>
<dbReference type="Proteomes" id="UP001235344">
    <property type="component" value="Chromosome"/>
</dbReference>
<dbReference type="Pfam" id="PF00156">
    <property type="entry name" value="Pribosyltran"/>
    <property type="match status" value="1"/>
</dbReference>
<comment type="similarity">
    <text evidence="3 9">Belongs to the purine/pyrimidine phosphoribosyltransferase family. PyrE subfamily.</text>
</comment>
<feature type="domain" description="Phosphoribosyltransferase" evidence="10">
    <location>
        <begin position="57"/>
        <end position="167"/>
    </location>
</feature>
<dbReference type="EMBL" id="CP131913">
    <property type="protein sequence ID" value="WLI72180.1"/>
    <property type="molecule type" value="Genomic_DNA"/>
</dbReference>
<dbReference type="HAMAP" id="MF_01208">
    <property type="entry name" value="PyrE"/>
    <property type="match status" value="1"/>
</dbReference>
<evidence type="ECO:0000313" key="11">
    <source>
        <dbReference type="EMBL" id="WLI72180.1"/>
    </source>
</evidence>
<evidence type="ECO:0000256" key="6">
    <source>
        <dbReference type="ARBA" id="ARBA00022676"/>
    </source>
</evidence>
<keyword evidence="9" id="KW-0460">Magnesium</keyword>
<evidence type="ECO:0000256" key="2">
    <source>
        <dbReference type="ARBA" id="ARBA00004889"/>
    </source>
</evidence>
<keyword evidence="8 9" id="KW-0665">Pyrimidine biosynthesis</keyword>
<comment type="function">
    <text evidence="1 9">Catalyzes the transfer of a ribosyl phosphate group from 5-phosphoribose 1-diphosphate to orotate, leading to the formation of orotidine monophosphate (OMP).</text>
</comment>
<feature type="binding site" description="in other chain" evidence="9">
    <location>
        <position position="108"/>
    </location>
    <ligand>
        <name>5-phospho-alpha-D-ribose 1-diphosphate</name>
        <dbReference type="ChEBI" id="CHEBI:58017"/>
        <note>ligand shared between dimeric partners</note>
    </ligand>
</feature>
<dbReference type="PANTHER" id="PTHR46683:SF1">
    <property type="entry name" value="OROTATE PHOSPHORIBOSYLTRANSFERASE 1-RELATED"/>
    <property type="match status" value="1"/>
</dbReference>
<evidence type="ECO:0000256" key="4">
    <source>
        <dbReference type="ARBA" id="ARBA00011738"/>
    </source>
</evidence>
<feature type="binding site" description="in other chain" evidence="9">
    <location>
        <position position="34"/>
    </location>
    <ligand>
        <name>5-phospho-alpha-D-ribose 1-diphosphate</name>
        <dbReference type="ChEBI" id="CHEBI:58017"/>
        <note>ligand shared between dimeric partners</note>
    </ligand>
</feature>
<dbReference type="PANTHER" id="PTHR46683">
    <property type="entry name" value="OROTATE PHOSPHORIBOSYLTRANSFERASE 1-RELATED"/>
    <property type="match status" value="1"/>
</dbReference>
<evidence type="ECO:0000256" key="3">
    <source>
        <dbReference type="ARBA" id="ARBA00006340"/>
    </source>
</evidence>
<keyword evidence="12" id="KW-1185">Reference proteome</keyword>
<proteinExistence type="inferred from homology"/>
<evidence type="ECO:0000256" key="1">
    <source>
        <dbReference type="ARBA" id="ARBA00003769"/>
    </source>
</evidence>
<feature type="binding site" evidence="9">
    <location>
        <position position="164"/>
    </location>
    <ligand>
        <name>orotate</name>
        <dbReference type="ChEBI" id="CHEBI:30839"/>
    </ligand>
</feature>
<dbReference type="CDD" id="cd06223">
    <property type="entry name" value="PRTases_typeI"/>
    <property type="match status" value="1"/>
</dbReference>
<dbReference type="InterPro" id="IPR023031">
    <property type="entry name" value="OPRT"/>
</dbReference>
<dbReference type="GO" id="GO:0004588">
    <property type="term" value="F:orotate phosphoribosyltransferase activity"/>
    <property type="evidence" value="ECO:0007669"/>
    <property type="project" value="UniProtKB-EC"/>
</dbReference>